<dbReference type="EMBL" id="FOHK01000009">
    <property type="protein sequence ID" value="SET55244.1"/>
    <property type="molecule type" value="Genomic_DNA"/>
</dbReference>
<dbReference type="InterPro" id="IPR021550">
    <property type="entry name" value="DUF2897"/>
</dbReference>
<evidence type="ECO:0000313" key="3">
    <source>
        <dbReference type="Proteomes" id="UP000199308"/>
    </source>
</evidence>
<evidence type="ECO:0000313" key="2">
    <source>
        <dbReference type="EMBL" id="SET55244.1"/>
    </source>
</evidence>
<dbReference type="AlphaFoldDB" id="A0A1I0FDG3"/>
<dbReference type="Pfam" id="PF11446">
    <property type="entry name" value="DUF2897"/>
    <property type="match status" value="1"/>
</dbReference>
<proteinExistence type="predicted"/>
<keyword evidence="3" id="KW-1185">Reference proteome</keyword>
<evidence type="ECO:0008006" key="4">
    <source>
        <dbReference type="Google" id="ProtNLM"/>
    </source>
</evidence>
<accession>A0A1I0FDG3</accession>
<reference evidence="2 3" key="1">
    <citation type="submission" date="2016-10" db="EMBL/GenBank/DDBJ databases">
        <authorList>
            <person name="de Groot N.N."/>
        </authorList>
    </citation>
    <scope>NUCLEOTIDE SEQUENCE [LARGE SCALE GENOMIC DNA]</scope>
    <source>
        <strain evidence="2 3">DSM 19706</strain>
    </source>
</reference>
<organism evidence="2 3">
    <name type="scientific">Thalassotalea agarivorans</name>
    <name type="common">Thalassomonas agarivorans</name>
    <dbReference type="NCBI Taxonomy" id="349064"/>
    <lineage>
        <taxon>Bacteria</taxon>
        <taxon>Pseudomonadati</taxon>
        <taxon>Pseudomonadota</taxon>
        <taxon>Gammaproteobacteria</taxon>
        <taxon>Alteromonadales</taxon>
        <taxon>Colwelliaceae</taxon>
        <taxon>Thalassotalea</taxon>
    </lineage>
</organism>
<evidence type="ECO:0000256" key="1">
    <source>
        <dbReference type="SAM" id="Phobius"/>
    </source>
</evidence>
<dbReference type="STRING" id="349064.SAMN05660429_02055"/>
<gene>
    <name evidence="2" type="ORF">SAMN05660429_02055</name>
</gene>
<feature type="transmembrane region" description="Helical" evidence="1">
    <location>
        <begin position="6"/>
        <end position="23"/>
    </location>
</feature>
<keyword evidence="1" id="KW-0472">Membrane</keyword>
<dbReference type="RefSeq" id="WP_093329847.1">
    <property type="nucleotide sequence ID" value="NZ_AP027363.1"/>
</dbReference>
<keyword evidence="1" id="KW-1133">Transmembrane helix</keyword>
<dbReference type="Proteomes" id="UP000199308">
    <property type="component" value="Unassembled WGS sequence"/>
</dbReference>
<name>A0A1I0FDG3_THASX</name>
<protein>
    <recommendedName>
        <fullName evidence="4">DUF2897 domain-containing protein</fullName>
    </recommendedName>
</protein>
<keyword evidence="1" id="KW-0812">Transmembrane</keyword>
<sequence>MNTIAIIVILVSLGIIVSGILLLKQSAKKFNLSDEQKEKIKARQKELEQEED</sequence>